<feature type="domain" description="Cupin type-2" evidence="1">
    <location>
        <begin position="37"/>
        <end position="105"/>
    </location>
</feature>
<dbReference type="RefSeq" id="WP_132315489.1">
    <property type="nucleotide sequence ID" value="NZ_SMKR01000004.1"/>
</dbReference>
<dbReference type="InterPro" id="IPR013096">
    <property type="entry name" value="Cupin_2"/>
</dbReference>
<dbReference type="AlphaFoldDB" id="A0A4R4XH82"/>
<organism evidence="2 3">
    <name type="scientific">Kribbella turkmenica</name>
    <dbReference type="NCBI Taxonomy" id="2530375"/>
    <lineage>
        <taxon>Bacteria</taxon>
        <taxon>Bacillati</taxon>
        <taxon>Actinomycetota</taxon>
        <taxon>Actinomycetes</taxon>
        <taxon>Propionibacteriales</taxon>
        <taxon>Kribbellaceae</taxon>
        <taxon>Kribbella</taxon>
    </lineage>
</organism>
<sequence length="117" mass="13148">MRTFDLSTGDDQFVKDIRVVRWEQYALERDLPFQAMWYSVPPGSESPLDQHPELELSVVVAGTAHILAGGREYEVPQGDAFLLSSTEQHVVQNRSADVPLTVFSAYWMPLAEAADHD</sequence>
<dbReference type="InterPro" id="IPR011051">
    <property type="entry name" value="RmlC_Cupin_sf"/>
</dbReference>
<keyword evidence="3" id="KW-1185">Reference proteome</keyword>
<dbReference type="Pfam" id="PF07883">
    <property type="entry name" value="Cupin_2"/>
    <property type="match status" value="1"/>
</dbReference>
<dbReference type="EMBL" id="SMKR01000004">
    <property type="protein sequence ID" value="TDD30311.1"/>
    <property type="molecule type" value="Genomic_DNA"/>
</dbReference>
<evidence type="ECO:0000313" key="2">
    <source>
        <dbReference type="EMBL" id="TDD30311.1"/>
    </source>
</evidence>
<evidence type="ECO:0000313" key="3">
    <source>
        <dbReference type="Proteomes" id="UP000295172"/>
    </source>
</evidence>
<name>A0A4R4XH82_9ACTN</name>
<proteinExistence type="predicted"/>
<dbReference type="OrthoDB" id="3296127at2"/>
<reference evidence="2 3" key="1">
    <citation type="submission" date="2019-02" db="EMBL/GenBank/DDBJ databases">
        <title>Draft genome sequences of novel Actinobacteria.</title>
        <authorList>
            <person name="Sahin N."/>
            <person name="Ay H."/>
            <person name="Saygin H."/>
        </authorList>
    </citation>
    <scope>NUCLEOTIDE SEQUENCE [LARGE SCALE GENOMIC DNA]</scope>
    <source>
        <strain evidence="2 3">16K104</strain>
    </source>
</reference>
<accession>A0A4R4XH82</accession>
<dbReference type="SUPFAM" id="SSF51182">
    <property type="entry name" value="RmlC-like cupins"/>
    <property type="match status" value="1"/>
</dbReference>
<evidence type="ECO:0000259" key="1">
    <source>
        <dbReference type="Pfam" id="PF07883"/>
    </source>
</evidence>
<dbReference type="Proteomes" id="UP000295172">
    <property type="component" value="Unassembled WGS sequence"/>
</dbReference>
<dbReference type="Gene3D" id="2.60.120.10">
    <property type="entry name" value="Jelly Rolls"/>
    <property type="match status" value="1"/>
</dbReference>
<gene>
    <name evidence="2" type="ORF">E1218_01760</name>
</gene>
<dbReference type="InterPro" id="IPR014710">
    <property type="entry name" value="RmlC-like_jellyroll"/>
</dbReference>
<protein>
    <submittedName>
        <fullName evidence="2">Cupin domain-containing protein</fullName>
    </submittedName>
</protein>
<comment type="caution">
    <text evidence="2">The sequence shown here is derived from an EMBL/GenBank/DDBJ whole genome shotgun (WGS) entry which is preliminary data.</text>
</comment>